<keyword evidence="2 5" id="KW-0812">Transmembrane</keyword>
<feature type="transmembrane region" description="Helical" evidence="5">
    <location>
        <begin position="40"/>
        <end position="61"/>
    </location>
</feature>
<evidence type="ECO:0000313" key="7">
    <source>
        <dbReference type="Proteomes" id="UP000636956"/>
    </source>
</evidence>
<proteinExistence type="predicted"/>
<evidence type="ECO:0000256" key="3">
    <source>
        <dbReference type="ARBA" id="ARBA00022989"/>
    </source>
</evidence>
<evidence type="ECO:0000256" key="4">
    <source>
        <dbReference type="ARBA" id="ARBA00023136"/>
    </source>
</evidence>
<protein>
    <recommendedName>
        <fullName evidence="8">DoxX family protein</fullName>
    </recommendedName>
</protein>
<keyword evidence="4 5" id="KW-0472">Membrane</keyword>
<feature type="transmembrane region" description="Helical" evidence="5">
    <location>
        <begin position="68"/>
        <end position="92"/>
    </location>
</feature>
<dbReference type="RefSeq" id="WP_188744246.1">
    <property type="nucleotide sequence ID" value="NZ_BAABFW010000014.1"/>
</dbReference>
<dbReference type="InterPro" id="IPR032808">
    <property type="entry name" value="DoxX"/>
</dbReference>
<keyword evidence="7" id="KW-1185">Reference proteome</keyword>
<comment type="caution">
    <text evidence="6">The sequence shown here is derived from an EMBL/GenBank/DDBJ whole genome shotgun (WGS) entry which is preliminary data.</text>
</comment>
<gene>
    <name evidence="6" type="ORF">GCM10011372_30280</name>
</gene>
<feature type="transmembrane region" description="Helical" evidence="5">
    <location>
        <begin position="98"/>
        <end position="119"/>
    </location>
</feature>
<comment type="subcellular location">
    <subcellularLocation>
        <location evidence="1">Membrane</location>
        <topology evidence="1">Multi-pass membrane protein</topology>
    </subcellularLocation>
</comment>
<accession>A0A917PSQ4</accession>
<dbReference type="AlphaFoldDB" id="A0A917PSQ4"/>
<sequence>MEFALWIAASLAAAASLLAGYGKAANTKKFMESTAWTEKFSIGAVRTIGLLEILGAIGLILPQLTGILPWLTIAAAAGLALIQVGAMTLHISRGEYKMLPINLVLFALPAFVFFGRLLWV</sequence>
<reference evidence="6" key="1">
    <citation type="journal article" date="2014" name="Int. J. Syst. Evol. Microbiol.">
        <title>Complete genome sequence of Corynebacterium casei LMG S-19264T (=DSM 44701T), isolated from a smear-ripened cheese.</title>
        <authorList>
            <consortium name="US DOE Joint Genome Institute (JGI-PGF)"/>
            <person name="Walter F."/>
            <person name="Albersmeier A."/>
            <person name="Kalinowski J."/>
            <person name="Ruckert C."/>
        </authorList>
    </citation>
    <scope>NUCLEOTIDE SEQUENCE</scope>
    <source>
        <strain evidence="6">CGMCC 1.8984</strain>
    </source>
</reference>
<dbReference type="EMBL" id="BMMD01000020">
    <property type="protein sequence ID" value="GGJ89663.1"/>
    <property type="molecule type" value="Genomic_DNA"/>
</dbReference>
<reference evidence="6" key="2">
    <citation type="submission" date="2020-09" db="EMBL/GenBank/DDBJ databases">
        <authorList>
            <person name="Sun Q."/>
            <person name="Zhou Y."/>
        </authorList>
    </citation>
    <scope>NUCLEOTIDE SEQUENCE</scope>
    <source>
        <strain evidence="6">CGMCC 1.8984</strain>
    </source>
</reference>
<evidence type="ECO:0008006" key="8">
    <source>
        <dbReference type="Google" id="ProtNLM"/>
    </source>
</evidence>
<dbReference type="Pfam" id="PF13564">
    <property type="entry name" value="DoxX_2"/>
    <property type="match status" value="1"/>
</dbReference>
<dbReference type="Proteomes" id="UP000636956">
    <property type="component" value="Unassembled WGS sequence"/>
</dbReference>
<organism evidence="6 7">
    <name type="scientific">Agromyces bauzanensis</name>
    <dbReference type="NCBI Taxonomy" id="1308924"/>
    <lineage>
        <taxon>Bacteria</taxon>
        <taxon>Bacillati</taxon>
        <taxon>Actinomycetota</taxon>
        <taxon>Actinomycetes</taxon>
        <taxon>Micrococcales</taxon>
        <taxon>Microbacteriaceae</taxon>
        <taxon>Agromyces</taxon>
    </lineage>
</organism>
<evidence type="ECO:0000256" key="1">
    <source>
        <dbReference type="ARBA" id="ARBA00004141"/>
    </source>
</evidence>
<evidence type="ECO:0000256" key="5">
    <source>
        <dbReference type="SAM" id="Phobius"/>
    </source>
</evidence>
<dbReference type="GO" id="GO:0016020">
    <property type="term" value="C:membrane"/>
    <property type="evidence" value="ECO:0007669"/>
    <property type="project" value="UniProtKB-SubCell"/>
</dbReference>
<keyword evidence="3 5" id="KW-1133">Transmembrane helix</keyword>
<name>A0A917PSQ4_9MICO</name>
<evidence type="ECO:0000256" key="2">
    <source>
        <dbReference type="ARBA" id="ARBA00022692"/>
    </source>
</evidence>
<evidence type="ECO:0000313" key="6">
    <source>
        <dbReference type="EMBL" id="GGJ89663.1"/>
    </source>
</evidence>